<evidence type="ECO:0000259" key="4">
    <source>
        <dbReference type="Pfam" id="PF13280"/>
    </source>
</evidence>
<dbReference type="Pfam" id="PF13280">
    <property type="entry name" value="WYL"/>
    <property type="match status" value="1"/>
</dbReference>
<accession>A0A1G5EE59</accession>
<dbReference type="GO" id="GO:0003677">
    <property type="term" value="F:DNA binding"/>
    <property type="evidence" value="ECO:0007669"/>
    <property type="project" value="UniProtKB-KW"/>
</dbReference>
<reference evidence="5 6" key="1">
    <citation type="submission" date="2016-10" db="EMBL/GenBank/DDBJ databases">
        <authorList>
            <person name="Varghese N."/>
            <person name="Submissions S."/>
        </authorList>
    </citation>
    <scope>NUCLEOTIDE SEQUENCE [LARGE SCALE GENOMIC DNA]</scope>
    <source>
        <strain evidence="5 6">CGMCC 1.6853</strain>
    </source>
</reference>
<evidence type="ECO:0000256" key="3">
    <source>
        <dbReference type="ARBA" id="ARBA00023163"/>
    </source>
</evidence>
<evidence type="ECO:0000313" key="6">
    <source>
        <dbReference type="Proteomes" id="UP000183031"/>
    </source>
</evidence>
<dbReference type="InterPro" id="IPR018356">
    <property type="entry name" value="Tscrpt_reg_HTH_DeoR_CS"/>
</dbReference>
<sequence>MRATDPAHRHDKLALRLSVIISRLLAGESLSLKVLSDEFGVSERTLRRDFHQRLLHLDLTGDNGTWRLRTNPTRDHTPGALAFARNTGIARLLPVQSRQLMQLLMDENGTSPCLIGHIHQPVGILPDCFQRLAEGIYHHRLVSLLVKGIRHDHLEPYRLIFSQACWYLVASQYGAIRVFRVEEVTSVSLLERSFHRRSETSALIVDADFINALPHFHFISNVIHTFRERSPEPQARPKGVKT</sequence>
<proteinExistence type="predicted"/>
<dbReference type="EMBL" id="FMUT01000003">
    <property type="protein sequence ID" value="SCY24990.1"/>
    <property type="molecule type" value="Genomic_DNA"/>
</dbReference>
<keyword evidence="2 5" id="KW-0238">DNA-binding</keyword>
<organism evidence="5 6">
    <name type="scientific">Serratia nematodiphila</name>
    <dbReference type="NCBI Taxonomy" id="458197"/>
    <lineage>
        <taxon>Bacteria</taxon>
        <taxon>Pseudomonadati</taxon>
        <taxon>Pseudomonadota</taxon>
        <taxon>Gammaproteobacteria</taxon>
        <taxon>Enterobacterales</taxon>
        <taxon>Yersiniaceae</taxon>
        <taxon>Serratia</taxon>
    </lineage>
</organism>
<dbReference type="PROSITE" id="PS52050">
    <property type="entry name" value="WYL"/>
    <property type="match status" value="1"/>
</dbReference>
<name>A0A1G5EE59_9GAMM</name>
<feature type="domain" description="WYL" evidence="4">
    <location>
        <begin position="153"/>
        <end position="187"/>
    </location>
</feature>
<dbReference type="Proteomes" id="UP000183031">
    <property type="component" value="Unassembled WGS sequence"/>
</dbReference>
<comment type="caution">
    <text evidence="5">The sequence shown here is derived from an EMBL/GenBank/DDBJ whole genome shotgun (WGS) entry which is preliminary data.</text>
</comment>
<gene>
    <name evidence="5" type="ORF">SAMN02927935_01141</name>
</gene>
<dbReference type="PROSITE" id="PS00894">
    <property type="entry name" value="HTH_DEOR_1"/>
    <property type="match status" value="1"/>
</dbReference>
<protein>
    <submittedName>
        <fullName evidence="5">Predicted DNA-binding transcriptional regulator YafY, contains an HTH and WYL domains</fullName>
    </submittedName>
</protein>
<keyword evidence="6" id="KW-1185">Reference proteome</keyword>
<dbReference type="RefSeq" id="WP_033631575.1">
    <property type="nucleotide sequence ID" value="NZ_CBCSIN010000006.1"/>
</dbReference>
<evidence type="ECO:0000313" key="5">
    <source>
        <dbReference type="EMBL" id="SCY24990.1"/>
    </source>
</evidence>
<evidence type="ECO:0000256" key="1">
    <source>
        <dbReference type="ARBA" id="ARBA00023015"/>
    </source>
</evidence>
<dbReference type="InterPro" id="IPR026881">
    <property type="entry name" value="WYL_dom"/>
</dbReference>
<keyword evidence="3" id="KW-0804">Transcription</keyword>
<evidence type="ECO:0000256" key="2">
    <source>
        <dbReference type="ARBA" id="ARBA00023125"/>
    </source>
</evidence>
<keyword evidence="1" id="KW-0805">Transcription regulation</keyword>